<comment type="caution">
    <text evidence="1">The sequence shown here is derived from an EMBL/GenBank/DDBJ whole genome shotgun (WGS) entry which is preliminary data.</text>
</comment>
<accession>A0ACC2DMX5</accession>
<organism evidence="1 2">
    <name type="scientific">Diphasiastrum complanatum</name>
    <name type="common">Issler's clubmoss</name>
    <name type="synonym">Lycopodium complanatum</name>
    <dbReference type="NCBI Taxonomy" id="34168"/>
    <lineage>
        <taxon>Eukaryota</taxon>
        <taxon>Viridiplantae</taxon>
        <taxon>Streptophyta</taxon>
        <taxon>Embryophyta</taxon>
        <taxon>Tracheophyta</taxon>
        <taxon>Lycopodiopsida</taxon>
        <taxon>Lycopodiales</taxon>
        <taxon>Lycopodiaceae</taxon>
        <taxon>Lycopodioideae</taxon>
        <taxon>Diphasiastrum</taxon>
    </lineage>
</organism>
<proteinExistence type="predicted"/>
<reference evidence="2" key="1">
    <citation type="journal article" date="2024" name="Proc. Natl. Acad. Sci. U.S.A.">
        <title>Extraordinary preservation of gene collinearity over three hundred million years revealed in homosporous lycophytes.</title>
        <authorList>
            <person name="Li C."/>
            <person name="Wickell D."/>
            <person name="Kuo L.Y."/>
            <person name="Chen X."/>
            <person name="Nie B."/>
            <person name="Liao X."/>
            <person name="Peng D."/>
            <person name="Ji J."/>
            <person name="Jenkins J."/>
            <person name="Williams M."/>
            <person name="Shu S."/>
            <person name="Plott C."/>
            <person name="Barry K."/>
            <person name="Rajasekar S."/>
            <person name="Grimwood J."/>
            <person name="Han X."/>
            <person name="Sun S."/>
            <person name="Hou Z."/>
            <person name="He W."/>
            <person name="Dai G."/>
            <person name="Sun C."/>
            <person name="Schmutz J."/>
            <person name="Leebens-Mack J.H."/>
            <person name="Li F.W."/>
            <person name="Wang L."/>
        </authorList>
    </citation>
    <scope>NUCLEOTIDE SEQUENCE [LARGE SCALE GENOMIC DNA]</scope>
    <source>
        <strain evidence="2">cv. PW_Plant_1</strain>
    </source>
</reference>
<name>A0ACC2DMX5_DIPCM</name>
<sequence>MAASREPEYVIISRGGSVLGKKTILKSDHFPGCQNKRLQPHVDGAPNYRQVGSLEVYGVAIPTIDGIRRVLDLIGASRYGCEKRVLWHNLREEPVIYINGRPFVLREVEHPFTNLEYTGIDRVRVEQMEARLKEDVLREAVRYANKILVCDETPDGQMVDQWEPIGEDSVQTPLEVYESLRYEGYPVNYERVPITDEKSPKERDFDLLVQHISQADVNTAFVFNCQMGRGRTTTGMVIATLIYGKRTEAAGIKRTSSTGKVLELAGEVIHEVPDSEDAFRRGEYTVIRSLIRVLEGGVEGKQQVDSVIDKCSAMQNLREAIAVYRNSIQRQADEKKRESALSFFVEYLERYYFLICFAVYIHTDQSALSPRIPGQGGFQQWMSARPELYSILRRLLRRDPMGALSYGSNPPGLIKRTLPDKAGRPSSMETIVASRHGKVLGRQTVLKSDHCPGCQNLNLLERVEGAPNFREVAGFPVYGVANPTIDGICAVLDRIGGSRDGRPVLWHNMREEPVVYINGKPFVLREVERPFKNMLEYTGIDRKRVEQMEARLKEDILREAERYNGAIMVNHETEDGQIFDAWEYVSSVAVQTPLEVYKRLEAEGFLVEYNRVPITDGKAPKSSDFDTLASRIASAPINTAFVFNCQMGRGRTTTGTVIACLVKLRCDNGRPLKMDTSPSDMSDLESGSSGEEEASEETSRNSLSSKVSKLERHKSLTGFVMDDIPIVRKITRLLENSAQSREALDAVIDRCAALQNLRQAVLQYRKIFNQQNLENHVRQAALNRGVEYLERYFMLIAFASYLGSDAFDGYCKPGSSGIPFKVWLSRRPEVRQMKWSMRLRPARVFTIPEVEFRTFSESDEVDAVMEAIVKARNGSVLGKRAILKMYFFPGQKKTSNYNIPGAPHACKVQGLEVYSIATPTVEGAKAVLAELNTRPSCHPDIVRKAVVTDLREEAVVYIHGSPFVLRELEHPMSTLKHVGIKGPGVEQLENRLKEDILAESSRSGGRMILHREEHNPVTNQTDIIGYWETITTEVVKTPAEVYAEIKKEGYNIDYKRLPLTREREALATDVDAIQQRLDKVGSEVKYIFISHTGIGGVAYAMAISCLRLQAEVQFTNLTASSSAVTAYSSALAWNQTVVRPVDDNEAFKQGDYRDILSLIRVVAIGPTSKAEVDKVIDKCAEAGNLRDDIYYYKQQLESCPVGDEDRQAYLLDMALKALRRYFYLIAFHSYLYSHVASSGSTLAGENAFAAWMQARPELGHICENLKLE</sequence>
<protein>
    <submittedName>
        <fullName evidence="1">Uncharacterized protein</fullName>
    </submittedName>
</protein>
<evidence type="ECO:0000313" key="2">
    <source>
        <dbReference type="Proteomes" id="UP001162992"/>
    </source>
</evidence>
<dbReference type="Proteomes" id="UP001162992">
    <property type="component" value="Chromosome 5"/>
</dbReference>
<keyword evidence="2" id="KW-1185">Reference proteome</keyword>
<dbReference type="EMBL" id="CM055096">
    <property type="protein sequence ID" value="KAJ7555561.1"/>
    <property type="molecule type" value="Genomic_DNA"/>
</dbReference>
<gene>
    <name evidence="1" type="ORF">O6H91_05G044600</name>
</gene>
<evidence type="ECO:0000313" key="1">
    <source>
        <dbReference type="EMBL" id="KAJ7555561.1"/>
    </source>
</evidence>